<sequence>MESNDGKFQASEVSASQHVLVCALHELGSLVQRLGSSASPLVAEPAAGIIEPVVSVLIHPSHAARLAASWCLGSIAVALPSQLSPLLDRCMERMEKLKNSPEAISGYSSALAALLGGVYQCPLGIPHVKGKVRMYFLYYFT</sequence>
<dbReference type="RefSeq" id="XP_029653975.2">
    <property type="nucleotide sequence ID" value="XM_029798115.2"/>
</dbReference>
<dbReference type="Gene3D" id="1.25.10.10">
    <property type="entry name" value="Leucine-rich Repeat Variant"/>
    <property type="match status" value="1"/>
</dbReference>
<keyword evidence="1" id="KW-1185">Reference proteome</keyword>
<dbReference type="SUPFAM" id="SSF48371">
    <property type="entry name" value="ARM repeat"/>
    <property type="match status" value="1"/>
</dbReference>
<dbReference type="Proteomes" id="UP000515154">
    <property type="component" value="Unplaced"/>
</dbReference>
<reference evidence="2" key="1">
    <citation type="submission" date="2025-08" db="UniProtKB">
        <authorList>
            <consortium name="RefSeq"/>
        </authorList>
    </citation>
    <scope>IDENTIFICATION</scope>
</reference>
<dbReference type="InterPro" id="IPR016024">
    <property type="entry name" value="ARM-type_fold"/>
</dbReference>
<dbReference type="GO" id="GO:0005829">
    <property type="term" value="C:cytosol"/>
    <property type="evidence" value="ECO:0007669"/>
    <property type="project" value="GOC"/>
</dbReference>
<name>A0A6P7TVL6_9MOLL</name>
<dbReference type="PANTHER" id="PTHR21663">
    <property type="entry name" value="HYPOTHETICAL HEAT DOMAIN-CONTAINING"/>
    <property type="match status" value="1"/>
</dbReference>
<dbReference type="GO" id="GO:0008104">
    <property type="term" value="P:intracellular protein localization"/>
    <property type="evidence" value="ECO:0007669"/>
    <property type="project" value="TreeGrafter"/>
</dbReference>
<gene>
    <name evidence="2" type="primary">LOC115227220</name>
</gene>
<dbReference type="GO" id="GO:0030139">
    <property type="term" value="C:endocytic vesicle"/>
    <property type="evidence" value="ECO:0007669"/>
    <property type="project" value="TreeGrafter"/>
</dbReference>
<dbReference type="GO" id="GO:0006897">
    <property type="term" value="P:endocytosis"/>
    <property type="evidence" value="ECO:0007669"/>
    <property type="project" value="TreeGrafter"/>
</dbReference>
<proteinExistence type="predicted"/>
<dbReference type="KEGG" id="osn:115227220"/>
<organism evidence="1 2">
    <name type="scientific">Octopus sinensis</name>
    <name type="common">East Asian common octopus</name>
    <dbReference type="NCBI Taxonomy" id="2607531"/>
    <lineage>
        <taxon>Eukaryota</taxon>
        <taxon>Metazoa</taxon>
        <taxon>Spiralia</taxon>
        <taxon>Lophotrochozoa</taxon>
        <taxon>Mollusca</taxon>
        <taxon>Cephalopoda</taxon>
        <taxon>Coleoidea</taxon>
        <taxon>Octopodiformes</taxon>
        <taxon>Octopoda</taxon>
        <taxon>Incirrata</taxon>
        <taxon>Octopodidae</taxon>
        <taxon>Octopus</taxon>
    </lineage>
</organism>
<evidence type="ECO:0000313" key="2">
    <source>
        <dbReference type="RefSeq" id="XP_029653975.2"/>
    </source>
</evidence>
<evidence type="ECO:0000313" key="1">
    <source>
        <dbReference type="Proteomes" id="UP000515154"/>
    </source>
</evidence>
<dbReference type="GO" id="GO:0016020">
    <property type="term" value="C:membrane"/>
    <property type="evidence" value="ECO:0007669"/>
    <property type="project" value="TreeGrafter"/>
</dbReference>
<dbReference type="GO" id="GO:0042147">
    <property type="term" value="P:retrograde transport, endosome to Golgi"/>
    <property type="evidence" value="ECO:0007669"/>
    <property type="project" value="TreeGrafter"/>
</dbReference>
<dbReference type="InterPro" id="IPR011989">
    <property type="entry name" value="ARM-like"/>
</dbReference>
<dbReference type="InterPro" id="IPR040108">
    <property type="entry name" value="Laa1/Sip1/HEATR5"/>
</dbReference>
<accession>A0A6P7TVL6</accession>
<protein>
    <submittedName>
        <fullName evidence="2">HEAT repeat-containing protein 5B</fullName>
    </submittedName>
</protein>
<dbReference type="PANTHER" id="PTHR21663:SF0">
    <property type="entry name" value="HEAT REPEAT-CONTAINING PROTEIN 5B"/>
    <property type="match status" value="1"/>
</dbReference>
<dbReference type="GO" id="GO:0005794">
    <property type="term" value="C:Golgi apparatus"/>
    <property type="evidence" value="ECO:0007669"/>
    <property type="project" value="TreeGrafter"/>
</dbReference>
<dbReference type="AlphaFoldDB" id="A0A6P7TVL6"/>